<evidence type="ECO:0000313" key="1">
    <source>
        <dbReference type="EMBL" id="KAI8434819.1"/>
    </source>
</evidence>
<gene>
    <name evidence="1" type="ORF">MSG28_003321</name>
</gene>
<organism evidence="1 2">
    <name type="scientific">Choristoneura fumiferana</name>
    <name type="common">Spruce budworm moth</name>
    <name type="synonym">Archips fumiferana</name>
    <dbReference type="NCBI Taxonomy" id="7141"/>
    <lineage>
        <taxon>Eukaryota</taxon>
        <taxon>Metazoa</taxon>
        <taxon>Ecdysozoa</taxon>
        <taxon>Arthropoda</taxon>
        <taxon>Hexapoda</taxon>
        <taxon>Insecta</taxon>
        <taxon>Pterygota</taxon>
        <taxon>Neoptera</taxon>
        <taxon>Endopterygota</taxon>
        <taxon>Lepidoptera</taxon>
        <taxon>Glossata</taxon>
        <taxon>Ditrysia</taxon>
        <taxon>Tortricoidea</taxon>
        <taxon>Tortricidae</taxon>
        <taxon>Tortricinae</taxon>
        <taxon>Choristoneura</taxon>
    </lineage>
</organism>
<comment type="caution">
    <text evidence="1">The sequence shown here is derived from an EMBL/GenBank/DDBJ whole genome shotgun (WGS) entry which is preliminary data.</text>
</comment>
<reference evidence="1 2" key="1">
    <citation type="journal article" date="2022" name="Genome Biol. Evol.">
        <title>The Spruce Budworm Genome: Reconstructing the Evolutionary History of Antifreeze Proteins.</title>
        <authorList>
            <person name="Beliveau C."/>
            <person name="Gagne P."/>
            <person name="Picq S."/>
            <person name="Vernygora O."/>
            <person name="Keeling C.I."/>
            <person name="Pinkney K."/>
            <person name="Doucet D."/>
            <person name="Wen F."/>
            <person name="Johnston J.S."/>
            <person name="Maaroufi H."/>
            <person name="Boyle B."/>
            <person name="Laroche J."/>
            <person name="Dewar K."/>
            <person name="Juretic N."/>
            <person name="Blackburn G."/>
            <person name="Nisole A."/>
            <person name="Brunet B."/>
            <person name="Brandao M."/>
            <person name="Lumley L."/>
            <person name="Duan J."/>
            <person name="Quan G."/>
            <person name="Lucarotti C.J."/>
            <person name="Roe A.D."/>
            <person name="Sperling F.A.H."/>
            <person name="Levesque R.C."/>
            <person name="Cusson M."/>
        </authorList>
    </citation>
    <scope>NUCLEOTIDE SEQUENCE [LARGE SCALE GENOMIC DNA]</scope>
    <source>
        <strain evidence="1">Glfc:IPQL:Cfum</strain>
    </source>
</reference>
<dbReference type="EMBL" id="CM046105">
    <property type="protein sequence ID" value="KAI8434819.1"/>
    <property type="molecule type" value="Genomic_DNA"/>
</dbReference>
<proteinExistence type="predicted"/>
<keyword evidence="2" id="KW-1185">Reference proteome</keyword>
<protein>
    <submittedName>
        <fullName evidence="1">Uncharacterized protein</fullName>
    </submittedName>
</protein>
<name>A0ACC0KEE9_CHOFU</name>
<accession>A0ACC0KEE9</accession>
<dbReference type="Proteomes" id="UP001064048">
    <property type="component" value="Chromosome 5"/>
</dbReference>
<sequence>MPGHAGSPYWAAVDFDSEEEQDANNHRVYLDPWDNEVYGIIPDNTDSQGENFNSYVGEPVSSSFYYVPTKNYDSEEDAPAPRRNITPPEQIIPCEYAVYGRKVSRAIMPEMPIYSERPMQPTLHAGDRRRSMYIEEPVYAPHPMLYEPLYGHMLPPPPGFLPPPPRSRMSLPHHPEYMIANLGYRKHSQHRRHSRLPDAYEHFANERLSPDYEDWARPLPKTAPDNFHLSRLFGEGKYDEETCTYAKKNSFFLDLYRISSEKMLDSSDKDTGQKATAFNLCAGLIMAAAYGIHLGNSSACLASYTNGAPSVIANDAGDRVTPAVIALNGTEWEIGLPAKSGQASSKAIIKHNKRLMNCDFSEEDLAYVESSSSCRIQNEEKLVYEFETSETKVYANPDNIATKIYAKLFTIASHSMRDEGDLKLVLAAPLHWSDASRQRMIKCAELAGFDVLQVMCEPAAAIMAYNLEDTVEEINVLVYRLGGSTCDATIVKVCVGFISVEKSIFRSDLGGQCLTKDLANYIAQEFKQKWKLDPLESRRAMAKLLNHADNCKHILSTMNSAHVHIESLLDGVDWNQNVSRARFENLISSKISSYIEPAQKVIEEFDGKISKIVLCGGSMKIPKLQSAIANLLPEAELLSGVNPDEVIAVGCAREAGLLLDVPEITLNDINTKVEFLGRDVYLKYLDQTVKIFKKGAPPFTQNVCNIEGKDVKSINFTLHENPEEEPFASETFDVETLCKPFALKATLQQGCKDTKIWMVIRHGTRLPSAKDIEQMHSILKPLSFKVLLGHKYGKGQLTTEQLEGLKDWSCNLDPQNEKNLVPEGGTEMVHLAKRMQSRFPNIMKRKYNKDAYLIRYTPTERAQESARHFTIGLFDEKIAQNVSMTKSSKGDPVLRFYKYCDKWLKQVKKNPHTYIEQEKMRQSTLMKKTLESISQRLGLNETISLVEANLIYKACAFETAWSKHYIAPWCAALDKEIIKVLEYYHDLKHYWIDGYGSELTYRTACSSVKNMFENLTSKSAPNATFLFAHSGTLLKILAHMNLFKPKSPLRGDSIPKDNVWRMSDIDCFASNLAFVLFECKDGDHLLTLHQERIVKLPMCDKELCPLDLLTHSFQDTIHNCDHSSICNTSRNDEL</sequence>
<evidence type="ECO:0000313" key="2">
    <source>
        <dbReference type="Proteomes" id="UP001064048"/>
    </source>
</evidence>